<dbReference type="InterPro" id="IPR032466">
    <property type="entry name" value="Metal_Hydrolase"/>
</dbReference>
<dbReference type="Gene3D" id="3.20.20.140">
    <property type="entry name" value="Metal-dependent hydrolases"/>
    <property type="match status" value="1"/>
</dbReference>
<dbReference type="PANTHER" id="PTHR43794">
    <property type="entry name" value="AMINOHYDROLASE SSNA-RELATED"/>
    <property type="match status" value="1"/>
</dbReference>
<dbReference type="AlphaFoldDB" id="A0A1W5ZYQ3"/>
<dbReference type="STRING" id="402384.HM131_17305"/>
<dbReference type="InterPro" id="IPR050287">
    <property type="entry name" value="MTA/SAH_deaminase"/>
</dbReference>
<sequence length="478" mass="53848">MRTLIKNADILSMRPGEAIFKGAIVIENGKVVKVIPQPYDESSLQAEEAVDGEGMIVMPGMTNAHYHSYSNLLKGTENALPLELWSLYTVAYGHSLTEEDIELAVLLGAAEMIRSGVTGCIDHFPHLPKVDAALKAYEQSKMHVSVAPMLHDIPDHRFLQLDLPPHLMEKLETSQPKTIEEMKEFYIHLVYDWHEKKGRIRIMAGPNAPQRCSTEALKLCKELSERFDLQVHTHLLETKIQESYSRRFYKNGLVYELDQLGLLNDRLSVAHAVWLNSDEIDLLKDRGVFVIHNPASNMMLGSGRAPIHDYLEKGVPLALGTDASNCGTAHSLFETMRLGAMIHRSSQPDFETWATPYQMLEMVCGNGAKIIGGSPRGRIESGYDADLVFLNKTTTTWASDHHIPSQLVFHETGQSVDSVMIKGEWVMRNNQILSFDEYHVIQRAQHRSQKIAENSTSSLALADELKPHVKAFYNQFYK</sequence>
<keyword evidence="4" id="KW-1185">Reference proteome</keyword>
<name>A0A1W5ZYQ3_9BACI</name>
<keyword evidence="1" id="KW-0378">Hydrolase</keyword>
<evidence type="ECO:0000256" key="1">
    <source>
        <dbReference type="ARBA" id="ARBA00022801"/>
    </source>
</evidence>
<reference evidence="3 4" key="1">
    <citation type="submission" date="2017-04" db="EMBL/GenBank/DDBJ databases">
        <title>The whole genome sequencing and assembly of Halobacillus mangrovi strain.</title>
        <authorList>
            <person name="Lee S.-J."/>
            <person name="Park M.-K."/>
            <person name="Kim J.-Y."/>
            <person name="Lee Y.-J."/>
            <person name="Yi H."/>
            <person name="Bahn Y.-S."/>
            <person name="Kim J.F."/>
            <person name="Lee D.-W."/>
        </authorList>
    </citation>
    <scope>NUCLEOTIDE SEQUENCE [LARGE SCALE GENOMIC DNA]</scope>
    <source>
        <strain evidence="3 4">KTB 131</strain>
    </source>
</reference>
<dbReference type="OrthoDB" id="9807210at2"/>
<protein>
    <recommendedName>
        <fullName evidence="2">Amidohydrolase-related domain-containing protein</fullName>
    </recommendedName>
</protein>
<dbReference type="Pfam" id="PF01979">
    <property type="entry name" value="Amidohydro_1"/>
    <property type="match status" value="1"/>
</dbReference>
<gene>
    <name evidence="3" type="ORF">HM131_17305</name>
</gene>
<organism evidence="3 4">
    <name type="scientific">Halobacillus mangrovi</name>
    <dbReference type="NCBI Taxonomy" id="402384"/>
    <lineage>
        <taxon>Bacteria</taxon>
        <taxon>Bacillati</taxon>
        <taxon>Bacillota</taxon>
        <taxon>Bacilli</taxon>
        <taxon>Bacillales</taxon>
        <taxon>Bacillaceae</taxon>
        <taxon>Halobacillus</taxon>
    </lineage>
</organism>
<evidence type="ECO:0000259" key="2">
    <source>
        <dbReference type="Pfam" id="PF01979"/>
    </source>
</evidence>
<dbReference type="SUPFAM" id="SSF51338">
    <property type="entry name" value="Composite domain of metallo-dependent hydrolases"/>
    <property type="match status" value="1"/>
</dbReference>
<dbReference type="EMBL" id="CP020772">
    <property type="protein sequence ID" value="ARI78486.1"/>
    <property type="molecule type" value="Genomic_DNA"/>
</dbReference>
<dbReference type="InterPro" id="IPR011059">
    <property type="entry name" value="Metal-dep_hydrolase_composite"/>
</dbReference>
<dbReference type="KEGG" id="hmn:HM131_17305"/>
<evidence type="ECO:0000313" key="3">
    <source>
        <dbReference type="EMBL" id="ARI78486.1"/>
    </source>
</evidence>
<evidence type="ECO:0000313" key="4">
    <source>
        <dbReference type="Proteomes" id="UP000192527"/>
    </source>
</evidence>
<dbReference type="PANTHER" id="PTHR43794:SF11">
    <property type="entry name" value="AMIDOHYDROLASE-RELATED DOMAIN-CONTAINING PROTEIN"/>
    <property type="match status" value="1"/>
</dbReference>
<dbReference type="Gene3D" id="2.30.40.10">
    <property type="entry name" value="Urease, subunit C, domain 1"/>
    <property type="match status" value="1"/>
</dbReference>
<dbReference type="Proteomes" id="UP000192527">
    <property type="component" value="Chromosome"/>
</dbReference>
<feature type="domain" description="Amidohydrolase-related" evidence="2">
    <location>
        <begin position="56"/>
        <end position="426"/>
    </location>
</feature>
<dbReference type="SUPFAM" id="SSF51556">
    <property type="entry name" value="Metallo-dependent hydrolases"/>
    <property type="match status" value="1"/>
</dbReference>
<dbReference type="InterPro" id="IPR006680">
    <property type="entry name" value="Amidohydro-rel"/>
</dbReference>
<accession>A0A1W5ZYQ3</accession>
<dbReference type="GO" id="GO:0016810">
    <property type="term" value="F:hydrolase activity, acting on carbon-nitrogen (but not peptide) bonds"/>
    <property type="evidence" value="ECO:0007669"/>
    <property type="project" value="InterPro"/>
</dbReference>
<proteinExistence type="predicted"/>